<reference evidence="2 3" key="1">
    <citation type="submission" date="2018-12" db="EMBL/GenBank/DDBJ databases">
        <title>Sequencing of bacterial isolates from soil warming experiment in Harvard Forest, Massachusetts, USA.</title>
        <authorList>
            <person name="Deangelis K."/>
        </authorList>
    </citation>
    <scope>NUCLEOTIDE SEQUENCE [LARGE SCALE GENOMIC DNA]</scope>
    <source>
        <strain evidence="2 3">EB153</strain>
    </source>
</reference>
<feature type="region of interest" description="Disordered" evidence="1">
    <location>
        <begin position="103"/>
        <end position="131"/>
    </location>
</feature>
<dbReference type="Pfam" id="PF04237">
    <property type="entry name" value="YjbR"/>
    <property type="match status" value="1"/>
</dbReference>
<dbReference type="InterPro" id="IPR038056">
    <property type="entry name" value="YjbR-like_sf"/>
</dbReference>
<evidence type="ECO:0000256" key="1">
    <source>
        <dbReference type="SAM" id="MobiDB-lite"/>
    </source>
</evidence>
<organism evidence="2 3">
    <name type="scientific">Edaphobacter aggregans</name>
    <dbReference type="NCBI Taxonomy" id="570835"/>
    <lineage>
        <taxon>Bacteria</taxon>
        <taxon>Pseudomonadati</taxon>
        <taxon>Acidobacteriota</taxon>
        <taxon>Terriglobia</taxon>
        <taxon>Terriglobales</taxon>
        <taxon>Acidobacteriaceae</taxon>
        <taxon>Edaphobacter</taxon>
    </lineage>
</organism>
<dbReference type="EMBL" id="RSDW01000001">
    <property type="protein sequence ID" value="RSL16069.1"/>
    <property type="molecule type" value="Genomic_DNA"/>
</dbReference>
<name>A0A3R9QGM4_9BACT</name>
<dbReference type="InterPro" id="IPR058532">
    <property type="entry name" value="YjbR/MT2646/Rv2570-like"/>
</dbReference>
<comment type="caution">
    <text evidence="2">The sequence shown here is derived from an EMBL/GenBank/DDBJ whole genome shotgun (WGS) entry which is preliminary data.</text>
</comment>
<evidence type="ECO:0000313" key="2">
    <source>
        <dbReference type="EMBL" id="RSL16069.1"/>
    </source>
</evidence>
<dbReference type="Gene3D" id="3.90.1150.30">
    <property type="match status" value="1"/>
</dbReference>
<dbReference type="AlphaFoldDB" id="A0A3R9QGM4"/>
<evidence type="ECO:0000313" key="3">
    <source>
        <dbReference type="Proteomes" id="UP000269669"/>
    </source>
</evidence>
<dbReference type="Proteomes" id="UP000269669">
    <property type="component" value="Unassembled WGS sequence"/>
</dbReference>
<proteinExistence type="predicted"/>
<dbReference type="OrthoDB" id="277063at2"/>
<feature type="compositionally biased region" description="Basic residues" evidence="1">
    <location>
        <begin position="113"/>
        <end position="131"/>
    </location>
</feature>
<sequence length="131" mass="14707">MNPRIDLFRRLALQLPGAVESAHMGHPDFRLNKRIFATLSAQEKGYGVLKLTPEQQQAFITEQPQSFSPVQGGWGRMGMTFIHLEHADEALIAGALSTAYHNLQKKQSENKSNKKSHTMARPGKSPRTRLQ</sequence>
<dbReference type="RefSeq" id="WP_125484730.1">
    <property type="nucleotide sequence ID" value="NZ_RSDW01000001.1"/>
</dbReference>
<gene>
    <name evidence="2" type="ORF">EDE15_1578</name>
</gene>
<keyword evidence="3" id="KW-1185">Reference proteome</keyword>
<dbReference type="SUPFAM" id="SSF142906">
    <property type="entry name" value="YjbR-like"/>
    <property type="match status" value="1"/>
</dbReference>
<protein>
    <submittedName>
        <fullName evidence="2">YjbR protein</fullName>
    </submittedName>
</protein>
<accession>A0A3R9QGM4</accession>